<proteinExistence type="predicted"/>
<feature type="domain" description="SWIM-type" evidence="6">
    <location>
        <begin position="717"/>
        <end position="758"/>
    </location>
</feature>
<keyword evidence="2 4" id="KW-0863">Zinc-finger</keyword>
<comment type="caution">
    <text evidence="7">The sequence shown here is derived from an EMBL/GenBank/DDBJ whole genome shotgun (WGS) entry which is preliminary data.</text>
</comment>
<keyword evidence="3" id="KW-0862">Zinc</keyword>
<dbReference type="OrthoDB" id="128162at2759"/>
<feature type="compositionally biased region" description="Basic residues" evidence="5">
    <location>
        <begin position="239"/>
        <end position="248"/>
    </location>
</feature>
<evidence type="ECO:0000256" key="1">
    <source>
        <dbReference type="ARBA" id="ARBA00022723"/>
    </source>
</evidence>
<dbReference type="Proteomes" id="UP000028582">
    <property type="component" value="Unassembled WGS sequence"/>
</dbReference>
<evidence type="ECO:0000256" key="4">
    <source>
        <dbReference type="PROSITE-ProRule" id="PRU00325"/>
    </source>
</evidence>
<dbReference type="InterPro" id="IPR006564">
    <property type="entry name" value="Znf_PMZ"/>
</dbReference>
<evidence type="ECO:0000256" key="3">
    <source>
        <dbReference type="ARBA" id="ARBA00022833"/>
    </source>
</evidence>
<sequence>MRDDDGDKHPASGGSSGESKGALMTESGPAQPDRQDAHSARNSLNTAKDATKTTGGYHSEGVPCEEPDAVTTGDDDLPATGDEKSGSSHDFGDDSTASSERPDCVARPAAESTACGDSDVSAKASVGVAAGNGKANKKPEGILRHVSGTKGATDYTVLTTSTMKGLFGVRTKVIEPVPEPGERDVSEAGSRAGSDDRVAERAEHPDYSYITGGAPKRIFNADGKGDGAVGSKDQIVQGIRHKGKRKRGGSKEVAAGKQQKGEPKRKRTASQAEVAPSGKKKLRLYSPHVADRSTSSCEEEAKVASHEDDEKEASHEGDEKGVSQEDEEKGASHEDSDGEGLPIYLQFLEEKKPRERASKTTPEREAMIAAHVNVNNHMNPIQRKGFQHGSRGCLSLKSIALVTTSSFASARPKLSRSTTCVKELPTQCVVAQTVSALHDCNASSGKIAGSMSEELGKPNYYLSAEEDCEAMVIHDQMGVTCAIVVQSATQKLVFKNWGETLAMDWTHGTNNVGKNALWMKIKTFVIDKHFVEWRVLEECFPTAKVLLCQFHAIMYWKKLVSNRFGLVVAEQDTAQRYFAKMLYSKSLSAFERTYKQFCSFCAGRYPNARSYFDKNWKECRKMWSNHLRNKYFSAGNTTTNRIESNWHLLKQLLGKKTSVDQTVASVLTHQATITRQVLQTLHRHNCSSRNPDSVPVYLRRTAGDGSIERRQDNQWMWDVTTNGKRYACNDIEWTCTCPFWTSLMLPCQHLMYVCRYGHGFEELPIMTILSRWSMAEATKLFRQLEKNASSIDTVTSTIRLRNSARWRAMSAATLSSTSNVNHTKIAFGSKARVAYLNHLQSLSGTGFYKALEKWEDFVAGAVKNTDKVSDTSDTDEDNYDVDITDYYDAVQLVEEMEKMQYEEEKEEEDICPPTQPSTVVTLTQSATLTEQATLTETAANSAKAPTTPPLPATLSATATLPASVEPGAAQGVHVTAAEMPLSAFAPATYSEFEEAPLSQISLGVINMSESSQRTIEATNDTAQGVEADSTPAQRGSNKHVPVTELVADNQRDKLSSIFPVPTKGNLERSYGRSCPRLLLNHAM</sequence>
<evidence type="ECO:0000313" key="7">
    <source>
        <dbReference type="EMBL" id="ETO75130.1"/>
    </source>
</evidence>
<organism evidence="7 8">
    <name type="scientific">Phytophthora nicotianae P1976</name>
    <dbReference type="NCBI Taxonomy" id="1317066"/>
    <lineage>
        <taxon>Eukaryota</taxon>
        <taxon>Sar</taxon>
        <taxon>Stramenopiles</taxon>
        <taxon>Oomycota</taxon>
        <taxon>Peronosporomycetes</taxon>
        <taxon>Peronosporales</taxon>
        <taxon>Peronosporaceae</taxon>
        <taxon>Phytophthora</taxon>
    </lineage>
</organism>
<feature type="compositionally biased region" description="Basic and acidic residues" evidence="5">
    <location>
        <begin position="81"/>
        <end position="92"/>
    </location>
</feature>
<feature type="region of interest" description="Disordered" evidence="5">
    <location>
        <begin position="1"/>
        <end position="150"/>
    </location>
</feature>
<dbReference type="PROSITE" id="PS50966">
    <property type="entry name" value="ZF_SWIM"/>
    <property type="match status" value="1"/>
</dbReference>
<accession>A0A081A8B9</accession>
<evidence type="ECO:0000256" key="5">
    <source>
        <dbReference type="SAM" id="MobiDB-lite"/>
    </source>
</evidence>
<evidence type="ECO:0000256" key="2">
    <source>
        <dbReference type="ARBA" id="ARBA00022771"/>
    </source>
</evidence>
<dbReference type="EMBL" id="ANJA01001711">
    <property type="protein sequence ID" value="ETO75130.1"/>
    <property type="molecule type" value="Genomic_DNA"/>
</dbReference>
<evidence type="ECO:0000313" key="8">
    <source>
        <dbReference type="Proteomes" id="UP000028582"/>
    </source>
</evidence>
<protein>
    <recommendedName>
        <fullName evidence="6">SWIM-type domain-containing protein</fullName>
    </recommendedName>
</protein>
<feature type="compositionally biased region" description="Basic and acidic residues" evidence="5">
    <location>
        <begin position="1"/>
        <end position="10"/>
    </location>
</feature>
<dbReference type="InterPro" id="IPR048324">
    <property type="entry name" value="ZSWIM1-3_RNaseH-like"/>
</dbReference>
<feature type="compositionally biased region" description="Acidic residues" evidence="5">
    <location>
        <begin position="63"/>
        <end position="77"/>
    </location>
</feature>
<feature type="region of interest" description="Disordered" evidence="5">
    <location>
        <begin position="174"/>
        <end position="341"/>
    </location>
</feature>
<dbReference type="SMART" id="SM00575">
    <property type="entry name" value="ZnF_PMZ"/>
    <property type="match status" value="1"/>
</dbReference>
<evidence type="ECO:0000259" key="6">
    <source>
        <dbReference type="PROSITE" id="PS50966"/>
    </source>
</evidence>
<dbReference type="PANTHER" id="PTHR31569:SF4">
    <property type="entry name" value="SWIM-TYPE DOMAIN-CONTAINING PROTEIN"/>
    <property type="match status" value="1"/>
</dbReference>
<feature type="compositionally biased region" description="Basic and acidic residues" evidence="5">
    <location>
        <begin position="193"/>
        <end position="206"/>
    </location>
</feature>
<keyword evidence="1" id="KW-0479">Metal-binding</keyword>
<feature type="compositionally biased region" description="Basic and acidic residues" evidence="5">
    <location>
        <begin position="299"/>
        <end position="335"/>
    </location>
</feature>
<dbReference type="GO" id="GO:0008270">
    <property type="term" value="F:zinc ion binding"/>
    <property type="evidence" value="ECO:0007669"/>
    <property type="project" value="UniProtKB-KW"/>
</dbReference>
<feature type="compositionally biased region" description="Polar residues" evidence="5">
    <location>
        <begin position="40"/>
        <end position="56"/>
    </location>
</feature>
<dbReference type="AlphaFoldDB" id="A0A081A8B9"/>
<dbReference type="Pfam" id="PF21056">
    <property type="entry name" value="ZSWIM1-3_RNaseH-like"/>
    <property type="match status" value="1"/>
</dbReference>
<name>A0A081A8B9_PHYNI</name>
<dbReference type="PANTHER" id="PTHR31569">
    <property type="entry name" value="SWIM-TYPE DOMAIN-CONTAINING PROTEIN"/>
    <property type="match status" value="1"/>
</dbReference>
<reference evidence="7 8" key="1">
    <citation type="submission" date="2013-11" db="EMBL/GenBank/DDBJ databases">
        <title>The Genome Sequence of Phytophthora parasitica P1976.</title>
        <authorList>
            <consortium name="The Broad Institute Genomics Platform"/>
            <person name="Russ C."/>
            <person name="Tyler B."/>
            <person name="Panabieres F."/>
            <person name="Shan W."/>
            <person name="Tripathy S."/>
            <person name="Grunwald N."/>
            <person name="Machado M."/>
            <person name="Johnson C.S."/>
            <person name="Walker B."/>
            <person name="Young S."/>
            <person name="Zeng Q."/>
            <person name="Gargeya S."/>
            <person name="Fitzgerald M."/>
            <person name="Haas B."/>
            <person name="Abouelleil A."/>
            <person name="Allen A.W."/>
            <person name="Alvarado L."/>
            <person name="Arachchi H.M."/>
            <person name="Berlin A.M."/>
            <person name="Chapman S.B."/>
            <person name="Gainer-Dewar J."/>
            <person name="Goldberg J."/>
            <person name="Griggs A."/>
            <person name="Gujja S."/>
            <person name="Hansen M."/>
            <person name="Howarth C."/>
            <person name="Imamovic A."/>
            <person name="Ireland A."/>
            <person name="Larimer J."/>
            <person name="McCowan C."/>
            <person name="Murphy C."/>
            <person name="Pearson M."/>
            <person name="Poon T.W."/>
            <person name="Priest M."/>
            <person name="Roberts A."/>
            <person name="Saif S."/>
            <person name="Shea T."/>
            <person name="Sisk P."/>
            <person name="Sykes S."/>
            <person name="Wortman J."/>
            <person name="Nusbaum C."/>
            <person name="Birren B."/>
        </authorList>
    </citation>
    <scope>NUCLEOTIDE SEQUENCE [LARGE SCALE GENOMIC DNA]</scope>
    <source>
        <strain evidence="7 8">P1976</strain>
    </source>
</reference>
<gene>
    <name evidence="7" type="ORF">F444_09223</name>
</gene>
<feature type="compositionally biased region" description="Low complexity" evidence="5">
    <location>
        <begin position="117"/>
        <end position="134"/>
    </location>
</feature>
<dbReference type="InterPro" id="IPR052579">
    <property type="entry name" value="Zinc_finger_SWIM"/>
</dbReference>
<dbReference type="InterPro" id="IPR007527">
    <property type="entry name" value="Znf_SWIM"/>
</dbReference>